<name>A0A9X4QVN8_9BACL</name>
<dbReference type="PANTHER" id="PTHR30388">
    <property type="entry name" value="ALDEHYDE OXIDOREDUCTASE MOLYBDENUM COFACTOR ASSEMBLY PROTEIN"/>
    <property type="match status" value="1"/>
</dbReference>
<protein>
    <submittedName>
        <fullName evidence="3">XdhC family protein</fullName>
    </submittedName>
</protein>
<dbReference type="InterPro" id="IPR027051">
    <property type="entry name" value="XdhC_Rossmann_dom"/>
</dbReference>
<feature type="domain" description="XdhC- CoxI" evidence="1">
    <location>
        <begin position="15"/>
        <end position="76"/>
    </location>
</feature>
<comment type="caution">
    <text evidence="3">The sequence shown here is derived from an EMBL/GenBank/DDBJ whole genome shotgun (WGS) entry which is preliminary data.</text>
</comment>
<evidence type="ECO:0000259" key="1">
    <source>
        <dbReference type="Pfam" id="PF02625"/>
    </source>
</evidence>
<feature type="domain" description="XdhC Rossmann" evidence="2">
    <location>
        <begin position="170"/>
        <end position="304"/>
    </location>
</feature>
<dbReference type="Pfam" id="PF02625">
    <property type="entry name" value="XdhC_CoxI"/>
    <property type="match status" value="1"/>
</dbReference>
<evidence type="ECO:0000313" key="3">
    <source>
        <dbReference type="EMBL" id="MDG0812774.1"/>
    </source>
</evidence>
<gene>
    <name evidence="3" type="ORF">OMP40_28215</name>
</gene>
<keyword evidence="4" id="KW-1185">Reference proteome</keyword>
<evidence type="ECO:0000313" key="4">
    <source>
        <dbReference type="Proteomes" id="UP001153404"/>
    </source>
</evidence>
<dbReference type="RefSeq" id="WP_277536274.1">
    <property type="nucleotide sequence ID" value="NZ_JAPDIA010000008.1"/>
</dbReference>
<reference evidence="3" key="1">
    <citation type="submission" date="2022-10" db="EMBL/GenBank/DDBJ databases">
        <title>Comparative genomic analysis of Cohnella hashimotonis sp. nov., isolated from the International Space Station.</title>
        <authorList>
            <person name="Simpson A."/>
            <person name="Venkateswaran K."/>
        </authorList>
    </citation>
    <scope>NUCLEOTIDE SEQUENCE</scope>
    <source>
        <strain evidence="3">DSM 28161</strain>
    </source>
</reference>
<sequence length="322" mass="34788">MDTESLFAIAERCRSPAALATLIEAQGHSYRKAGAAMLLTSRGKTVGSLSPGCLEADLALKAEEAVTANRHAIAAYNLRPEEDAVWGEEIGCGGTLRVLLEPLTDELRSALGEVVRSVREGRGARLVRRLNGDRLAYEVRPSLIPVGSDTSRRDAETPFYESLHYPSERLLIFGAGEEAAATEELARGIGFRTIVADWRPALCGPGRFPSSCTIVGDAAEIVAQLQVGKTDFVMLASHNLRRDKEMYDRIVPLRPAYLGIVGSKARIGRLLEGTAPPSFVKAPIGLPILAEGATEIAVSIAAELIEWRRRLRASYGEGRQSP</sequence>
<organism evidence="3 4">
    <name type="scientific">Cohnella rhizosphaerae</name>
    <dbReference type="NCBI Taxonomy" id="1457232"/>
    <lineage>
        <taxon>Bacteria</taxon>
        <taxon>Bacillati</taxon>
        <taxon>Bacillota</taxon>
        <taxon>Bacilli</taxon>
        <taxon>Bacillales</taxon>
        <taxon>Paenibacillaceae</taxon>
        <taxon>Cohnella</taxon>
    </lineage>
</organism>
<dbReference type="Pfam" id="PF13478">
    <property type="entry name" value="XdhC_C"/>
    <property type="match status" value="1"/>
</dbReference>
<dbReference type="AlphaFoldDB" id="A0A9X4QVN8"/>
<dbReference type="InterPro" id="IPR003777">
    <property type="entry name" value="XdhC_CoxI"/>
</dbReference>
<proteinExistence type="predicted"/>
<dbReference type="Gene3D" id="3.40.50.720">
    <property type="entry name" value="NAD(P)-binding Rossmann-like Domain"/>
    <property type="match status" value="1"/>
</dbReference>
<evidence type="ECO:0000259" key="2">
    <source>
        <dbReference type="Pfam" id="PF13478"/>
    </source>
</evidence>
<dbReference type="EMBL" id="JAPDIA010000008">
    <property type="protein sequence ID" value="MDG0812774.1"/>
    <property type="molecule type" value="Genomic_DNA"/>
</dbReference>
<accession>A0A9X4QVN8</accession>
<dbReference type="InterPro" id="IPR052698">
    <property type="entry name" value="MoCofactor_Util/Proc"/>
</dbReference>
<dbReference type="PANTHER" id="PTHR30388:SF6">
    <property type="entry name" value="XANTHINE DEHYDROGENASE SUBUNIT A-RELATED"/>
    <property type="match status" value="1"/>
</dbReference>
<dbReference type="Proteomes" id="UP001153404">
    <property type="component" value="Unassembled WGS sequence"/>
</dbReference>